<comment type="caution">
    <text evidence="2">The sequence shown here is derived from an EMBL/GenBank/DDBJ whole genome shotgun (WGS) entry which is preliminary data.</text>
</comment>
<proteinExistence type="predicted"/>
<keyword evidence="3" id="KW-1185">Reference proteome</keyword>
<organism evidence="2 3">
    <name type="scientific">Fulvivirga imtechensis AK7</name>
    <dbReference type="NCBI Taxonomy" id="1237149"/>
    <lineage>
        <taxon>Bacteria</taxon>
        <taxon>Pseudomonadati</taxon>
        <taxon>Bacteroidota</taxon>
        <taxon>Cytophagia</taxon>
        <taxon>Cytophagales</taxon>
        <taxon>Fulvivirgaceae</taxon>
        <taxon>Fulvivirga</taxon>
    </lineage>
</organism>
<dbReference type="RefSeq" id="WP_009578752.1">
    <property type="nucleotide sequence ID" value="NZ_AMZN01000015.1"/>
</dbReference>
<feature type="coiled-coil region" evidence="1">
    <location>
        <begin position="32"/>
        <end position="59"/>
    </location>
</feature>
<accession>L8JUM1</accession>
<gene>
    <name evidence="2" type="ORF">C900_01080</name>
</gene>
<evidence type="ECO:0000313" key="3">
    <source>
        <dbReference type="Proteomes" id="UP000011135"/>
    </source>
</evidence>
<reference evidence="2 3" key="1">
    <citation type="submission" date="2012-12" db="EMBL/GenBank/DDBJ databases">
        <title>Genome assembly of Fulvivirga imtechensis AK7.</title>
        <authorList>
            <person name="Nupur N."/>
            <person name="Khatri I."/>
            <person name="Kumar R."/>
            <person name="Subramanian S."/>
            <person name="Pinnaka A."/>
        </authorList>
    </citation>
    <scope>NUCLEOTIDE SEQUENCE [LARGE SCALE GENOMIC DNA]</scope>
    <source>
        <strain evidence="2 3">AK7</strain>
    </source>
</reference>
<evidence type="ECO:0008006" key="4">
    <source>
        <dbReference type="Google" id="ProtNLM"/>
    </source>
</evidence>
<dbReference type="EMBL" id="AMZN01000015">
    <property type="protein sequence ID" value="ELR72701.1"/>
    <property type="molecule type" value="Genomic_DNA"/>
</dbReference>
<sequence>MKTGKTLALALGIAAGALVAVVVTGRSGKKIRKQVARKYQEQKNDISQATRLYDDSEAQYI</sequence>
<dbReference type="AlphaFoldDB" id="L8JUM1"/>
<evidence type="ECO:0000256" key="1">
    <source>
        <dbReference type="SAM" id="Coils"/>
    </source>
</evidence>
<name>L8JUM1_9BACT</name>
<protein>
    <recommendedName>
        <fullName evidence="4">YtxH domain-containing protein</fullName>
    </recommendedName>
</protein>
<dbReference type="Proteomes" id="UP000011135">
    <property type="component" value="Unassembled WGS sequence"/>
</dbReference>
<evidence type="ECO:0000313" key="2">
    <source>
        <dbReference type="EMBL" id="ELR72701.1"/>
    </source>
</evidence>
<keyword evidence="1" id="KW-0175">Coiled coil</keyword>